<evidence type="ECO:0000313" key="2">
    <source>
        <dbReference type="Proteomes" id="UP001060085"/>
    </source>
</evidence>
<proteinExistence type="predicted"/>
<reference evidence="2" key="1">
    <citation type="journal article" date="2023" name="Nat. Plants">
        <title>Single-cell RNA sequencing provides a high-resolution roadmap for understanding the multicellular compartmentation of specialized metabolism.</title>
        <authorList>
            <person name="Sun S."/>
            <person name="Shen X."/>
            <person name="Li Y."/>
            <person name="Li Y."/>
            <person name="Wang S."/>
            <person name="Li R."/>
            <person name="Zhang H."/>
            <person name="Shen G."/>
            <person name="Guo B."/>
            <person name="Wei J."/>
            <person name="Xu J."/>
            <person name="St-Pierre B."/>
            <person name="Chen S."/>
            <person name="Sun C."/>
        </authorList>
    </citation>
    <scope>NUCLEOTIDE SEQUENCE [LARGE SCALE GENOMIC DNA]</scope>
</reference>
<keyword evidence="2" id="KW-1185">Reference proteome</keyword>
<dbReference type="Proteomes" id="UP001060085">
    <property type="component" value="Linkage Group LG04"/>
</dbReference>
<evidence type="ECO:0000313" key="1">
    <source>
        <dbReference type="EMBL" id="KAI5666661.1"/>
    </source>
</evidence>
<protein>
    <submittedName>
        <fullName evidence="1">Uncharacterized protein</fullName>
    </submittedName>
</protein>
<organism evidence="1 2">
    <name type="scientific">Catharanthus roseus</name>
    <name type="common">Madagascar periwinkle</name>
    <name type="synonym">Vinca rosea</name>
    <dbReference type="NCBI Taxonomy" id="4058"/>
    <lineage>
        <taxon>Eukaryota</taxon>
        <taxon>Viridiplantae</taxon>
        <taxon>Streptophyta</taxon>
        <taxon>Embryophyta</taxon>
        <taxon>Tracheophyta</taxon>
        <taxon>Spermatophyta</taxon>
        <taxon>Magnoliopsida</taxon>
        <taxon>eudicotyledons</taxon>
        <taxon>Gunneridae</taxon>
        <taxon>Pentapetalae</taxon>
        <taxon>asterids</taxon>
        <taxon>lamiids</taxon>
        <taxon>Gentianales</taxon>
        <taxon>Apocynaceae</taxon>
        <taxon>Rauvolfioideae</taxon>
        <taxon>Vinceae</taxon>
        <taxon>Catharanthinae</taxon>
        <taxon>Catharanthus</taxon>
    </lineage>
</organism>
<comment type="caution">
    <text evidence="1">The sequence shown here is derived from an EMBL/GenBank/DDBJ whole genome shotgun (WGS) entry which is preliminary data.</text>
</comment>
<sequence length="366" mass="42100">MQKCWSLFRFSTPGISLGKDTFISSVFLGTKSKSHWKVFDKTQAIWKIFRQKITCAKNVMESITNEVLNVLIIYGAHNQGGNAYGGIYHRGTNFTPRRQDGVGNFSPCARSFEHTSYKCYEGNRVEAENDEDDKAILTSYSFSPSILEYILDYRRRKGVGFNTWSELKGALSDKFGVGQFERLEWTRNVHFSQGIVKEESIKLSLLEKASMINELLQARIEISKSVELHVEGEMSKEYFGVFMSDMSFEEQESIEIERKDRVEEKERLLEKSKMSEENKRIQKKSWISVVLDPSCYGFGNLDDTSLVELNIVGFVFEFDRNSLQHVFTIISIRGRRNTMEFEGQGESVGGKLILCYGDLTMRYDDT</sequence>
<dbReference type="EMBL" id="CM044704">
    <property type="protein sequence ID" value="KAI5666661.1"/>
    <property type="molecule type" value="Genomic_DNA"/>
</dbReference>
<accession>A0ACC0B1Y9</accession>
<gene>
    <name evidence="1" type="ORF">M9H77_16514</name>
</gene>
<name>A0ACC0B1Y9_CATRO</name>